<evidence type="ECO:0000313" key="11">
    <source>
        <dbReference type="Proteomes" id="UP000663873"/>
    </source>
</evidence>
<dbReference type="EMBL" id="CAJOBQ010003810">
    <property type="protein sequence ID" value="CAF4618242.1"/>
    <property type="molecule type" value="Genomic_DNA"/>
</dbReference>
<proteinExistence type="predicted"/>
<keyword evidence="11" id="KW-1185">Reference proteome</keyword>
<dbReference type="EMBL" id="CAJNXB010003033">
    <property type="protein sequence ID" value="CAF3291982.1"/>
    <property type="molecule type" value="Genomic_DNA"/>
</dbReference>
<protein>
    <submittedName>
        <fullName evidence="2">Uncharacterized protein</fullName>
    </submittedName>
</protein>
<evidence type="ECO:0000313" key="10">
    <source>
        <dbReference type="Proteomes" id="UP000663833"/>
    </source>
</evidence>
<name>A0A817RTD4_9BILA</name>
<dbReference type="AlphaFoldDB" id="A0A817RTD4"/>
<dbReference type="EMBL" id="CAJNYD010000529">
    <property type="protein sequence ID" value="CAF3268975.1"/>
    <property type="molecule type" value="Genomic_DNA"/>
</dbReference>
<dbReference type="Proteomes" id="UP000663848">
    <property type="component" value="Unassembled WGS sequence"/>
</dbReference>
<evidence type="ECO:0000313" key="8">
    <source>
        <dbReference type="EMBL" id="CAF4546088.1"/>
    </source>
</evidence>
<dbReference type="EMBL" id="CAJOBR010000780">
    <property type="protein sequence ID" value="CAF4546088.1"/>
    <property type="molecule type" value="Genomic_DNA"/>
</dbReference>
<dbReference type="Proteomes" id="UP000663862">
    <property type="component" value="Unassembled WGS sequence"/>
</dbReference>
<evidence type="ECO:0000313" key="9">
    <source>
        <dbReference type="EMBL" id="CAF4618242.1"/>
    </source>
</evidence>
<dbReference type="Proteomes" id="UP000663869">
    <property type="component" value="Unassembled WGS sequence"/>
</dbReference>
<gene>
    <name evidence="4" type="ORF">FME351_LOCUS4727</name>
    <name evidence="5" type="ORF">GRG538_LOCUS14852</name>
    <name evidence="6" type="ORF">HFQ381_LOCUS24069</name>
    <name evidence="2" type="ORF">LUA448_LOCUS5844</name>
    <name evidence="8" type="ORF">QYT958_LOCUS7957</name>
    <name evidence="3" type="ORF">TIS948_LOCUS17610</name>
    <name evidence="9" type="ORF">TSG867_LOCUS28877</name>
    <name evidence="7" type="ORF">UJA718_LOCUS26635</name>
</gene>
<evidence type="ECO:0000313" key="2">
    <source>
        <dbReference type="EMBL" id="CAF3268975.1"/>
    </source>
</evidence>
<dbReference type="EMBL" id="CAJNYT010002284">
    <property type="protein sequence ID" value="CAF3459849.1"/>
    <property type="molecule type" value="Genomic_DNA"/>
</dbReference>
<dbReference type="EMBL" id="CAJOBO010002485">
    <property type="protein sequence ID" value="CAF4453378.1"/>
    <property type="molecule type" value="Genomic_DNA"/>
</dbReference>
<dbReference type="Proteomes" id="UP000663825">
    <property type="component" value="Unassembled WGS sequence"/>
</dbReference>
<sequence>MAPKTISNHLLDVSVLLVFAIVLVVSATSEQDKCLKPYGDSCTDSTPMPTRAEGLGVYYEEPCYGVGCGFFRPYCRLCWIDPKAPGRMDRPQCPQCVIDRERRTDTQDLRCKLPPGNSCTSGTPKNTKKEGLGVYYENPCHGAGCGFFQPYCRLCWIDPKAPGRMDRPQCPKCVASF</sequence>
<evidence type="ECO:0000313" key="7">
    <source>
        <dbReference type="EMBL" id="CAF4505552.1"/>
    </source>
</evidence>
<keyword evidence="1" id="KW-0732">Signal</keyword>
<dbReference type="EMBL" id="CAJOBP010007011">
    <property type="protein sequence ID" value="CAF4505552.1"/>
    <property type="molecule type" value="Genomic_DNA"/>
</dbReference>
<evidence type="ECO:0000313" key="4">
    <source>
        <dbReference type="EMBL" id="CAF3353454.1"/>
    </source>
</evidence>
<evidence type="ECO:0000313" key="6">
    <source>
        <dbReference type="EMBL" id="CAF4453378.1"/>
    </source>
</evidence>
<evidence type="ECO:0000313" key="3">
    <source>
        <dbReference type="EMBL" id="CAF3291982.1"/>
    </source>
</evidence>
<feature type="signal peptide" evidence="1">
    <location>
        <begin position="1"/>
        <end position="27"/>
    </location>
</feature>
<reference evidence="2" key="1">
    <citation type="submission" date="2021-02" db="EMBL/GenBank/DDBJ databases">
        <authorList>
            <person name="Nowell W R."/>
        </authorList>
    </citation>
    <scope>NUCLEOTIDE SEQUENCE</scope>
</reference>
<feature type="chain" id="PRO_5036232087" evidence="1">
    <location>
        <begin position="28"/>
        <end position="177"/>
    </location>
</feature>
<accession>A0A817RTD4</accession>
<dbReference type="Proteomes" id="UP000663851">
    <property type="component" value="Unassembled WGS sequence"/>
</dbReference>
<evidence type="ECO:0000256" key="1">
    <source>
        <dbReference type="SAM" id="SignalP"/>
    </source>
</evidence>
<comment type="caution">
    <text evidence="2">The sequence shown here is derived from an EMBL/GenBank/DDBJ whole genome shotgun (WGS) entry which is preliminary data.</text>
</comment>
<dbReference type="OrthoDB" id="9970423at2759"/>
<dbReference type="EMBL" id="CAJNYU010000362">
    <property type="protein sequence ID" value="CAF3353454.1"/>
    <property type="molecule type" value="Genomic_DNA"/>
</dbReference>
<evidence type="ECO:0000313" key="5">
    <source>
        <dbReference type="EMBL" id="CAF3459849.1"/>
    </source>
</evidence>
<dbReference type="Proteomes" id="UP000663833">
    <property type="component" value="Unassembled WGS sequence"/>
</dbReference>
<organism evidence="2 10">
    <name type="scientific">Rotaria socialis</name>
    <dbReference type="NCBI Taxonomy" id="392032"/>
    <lineage>
        <taxon>Eukaryota</taxon>
        <taxon>Metazoa</taxon>
        <taxon>Spiralia</taxon>
        <taxon>Gnathifera</taxon>
        <taxon>Rotifera</taxon>
        <taxon>Eurotatoria</taxon>
        <taxon>Bdelloidea</taxon>
        <taxon>Philodinida</taxon>
        <taxon>Philodinidae</taxon>
        <taxon>Rotaria</taxon>
    </lineage>
</organism>
<dbReference type="Proteomes" id="UP000663872">
    <property type="component" value="Unassembled WGS sequence"/>
</dbReference>
<dbReference type="Proteomes" id="UP000663873">
    <property type="component" value="Unassembled WGS sequence"/>
</dbReference>